<proteinExistence type="inferred from homology"/>
<gene>
    <name evidence="2" type="ORF">METZ01_LOCUS211577</name>
</gene>
<dbReference type="AlphaFoldDB" id="A0A382F930"/>
<comment type="similarity">
    <text evidence="1">Belongs to the short-chain dehydrogenases/reductases (SDR) family.</text>
</comment>
<dbReference type="PRINTS" id="PR00081">
    <property type="entry name" value="GDHRDH"/>
</dbReference>
<dbReference type="InterPro" id="IPR002347">
    <property type="entry name" value="SDR_fam"/>
</dbReference>
<evidence type="ECO:0000313" key="2">
    <source>
        <dbReference type="EMBL" id="SVB58723.1"/>
    </source>
</evidence>
<dbReference type="Gene3D" id="3.40.50.720">
    <property type="entry name" value="NAD(P)-binding Rossmann-like Domain"/>
    <property type="match status" value="1"/>
</dbReference>
<name>A0A382F930_9ZZZZ</name>
<dbReference type="InterPro" id="IPR050259">
    <property type="entry name" value="SDR"/>
</dbReference>
<dbReference type="SUPFAM" id="SSF51735">
    <property type="entry name" value="NAD(P)-binding Rossmann-fold domains"/>
    <property type="match status" value="1"/>
</dbReference>
<sequence length="230" mass="23527">MGNLSKRTAIVTGGARGIGGGTARKLAADGAHVLIIDVEESSAKKNVDTIRASGGQADFMIGDVSEEGVVKEMVTLALNQTGRLDILVQNAYGGNAHASGSAVDISPDAWDRGLGLLARSLFLGAKYAVPAMEESGNVGGSSPDDWIGAGLRHGMAPNQNVGRIVNISSVHGLLQAPKALIYESGKAAVIGLTRQMAVDFGPLGITVNAIAPGHIVTEAGEAMWSESGNE</sequence>
<organism evidence="2">
    <name type="scientific">marine metagenome</name>
    <dbReference type="NCBI Taxonomy" id="408172"/>
    <lineage>
        <taxon>unclassified sequences</taxon>
        <taxon>metagenomes</taxon>
        <taxon>ecological metagenomes</taxon>
    </lineage>
</organism>
<dbReference type="PRINTS" id="PR00080">
    <property type="entry name" value="SDRFAMILY"/>
</dbReference>
<dbReference type="PANTHER" id="PTHR42879:SF2">
    <property type="entry name" value="3-OXOACYL-[ACYL-CARRIER-PROTEIN] REDUCTASE FABG"/>
    <property type="match status" value="1"/>
</dbReference>
<dbReference type="CDD" id="cd05233">
    <property type="entry name" value="SDR_c"/>
    <property type="match status" value="1"/>
</dbReference>
<dbReference type="PANTHER" id="PTHR42879">
    <property type="entry name" value="3-OXOACYL-(ACYL-CARRIER-PROTEIN) REDUCTASE"/>
    <property type="match status" value="1"/>
</dbReference>
<protein>
    <submittedName>
        <fullName evidence="2">Uncharacterized protein</fullName>
    </submittedName>
</protein>
<evidence type="ECO:0000256" key="1">
    <source>
        <dbReference type="ARBA" id="ARBA00006484"/>
    </source>
</evidence>
<dbReference type="EMBL" id="UINC01048321">
    <property type="protein sequence ID" value="SVB58723.1"/>
    <property type="molecule type" value="Genomic_DNA"/>
</dbReference>
<feature type="non-terminal residue" evidence="2">
    <location>
        <position position="230"/>
    </location>
</feature>
<accession>A0A382F930</accession>
<reference evidence="2" key="1">
    <citation type="submission" date="2018-05" db="EMBL/GenBank/DDBJ databases">
        <authorList>
            <person name="Lanie J.A."/>
            <person name="Ng W.-L."/>
            <person name="Kazmierczak K.M."/>
            <person name="Andrzejewski T.M."/>
            <person name="Davidsen T.M."/>
            <person name="Wayne K.J."/>
            <person name="Tettelin H."/>
            <person name="Glass J.I."/>
            <person name="Rusch D."/>
            <person name="Podicherti R."/>
            <person name="Tsui H.-C.T."/>
            <person name="Winkler M.E."/>
        </authorList>
    </citation>
    <scope>NUCLEOTIDE SEQUENCE</scope>
</reference>
<dbReference type="Pfam" id="PF00106">
    <property type="entry name" value="adh_short"/>
    <property type="match status" value="2"/>
</dbReference>
<dbReference type="InterPro" id="IPR036291">
    <property type="entry name" value="NAD(P)-bd_dom_sf"/>
</dbReference>